<dbReference type="PANTHER" id="PTHR30182">
    <property type="entry name" value="L-SERINE DEHYDRATASE"/>
    <property type="match status" value="1"/>
</dbReference>
<evidence type="ECO:0000256" key="8">
    <source>
        <dbReference type="ARBA" id="ARBA00023004"/>
    </source>
</evidence>
<organism evidence="14 15">
    <name type="scientific">Hallella bergensis DSM 17361</name>
    <dbReference type="NCBI Taxonomy" id="585502"/>
    <lineage>
        <taxon>Bacteria</taxon>
        <taxon>Pseudomonadati</taxon>
        <taxon>Bacteroidota</taxon>
        <taxon>Bacteroidia</taxon>
        <taxon>Bacteroidales</taxon>
        <taxon>Prevotellaceae</taxon>
        <taxon>Hallella</taxon>
    </lineage>
</organism>
<evidence type="ECO:0000256" key="2">
    <source>
        <dbReference type="ARBA" id="ARBA00004742"/>
    </source>
</evidence>
<reference evidence="14 15" key="1">
    <citation type="submission" date="2009-10" db="EMBL/GenBank/DDBJ databases">
        <authorList>
            <person name="Qin X."/>
            <person name="Bachman B."/>
            <person name="Battles P."/>
            <person name="Bell A."/>
            <person name="Bess C."/>
            <person name="Bickham C."/>
            <person name="Chaboub L."/>
            <person name="Chen D."/>
            <person name="Coyle M."/>
            <person name="Deiros D.R."/>
            <person name="Dinh H."/>
            <person name="Forbes L."/>
            <person name="Fowler G."/>
            <person name="Francisco L."/>
            <person name="Fu Q."/>
            <person name="Gubbala S."/>
            <person name="Hale W."/>
            <person name="Han Y."/>
            <person name="Hemphill L."/>
            <person name="Highlander S.K."/>
            <person name="Hirani K."/>
            <person name="Hogues M."/>
            <person name="Jackson L."/>
            <person name="Jakkamsetti A."/>
            <person name="Javaid M."/>
            <person name="Jiang H."/>
            <person name="Korchina V."/>
            <person name="Kovar C."/>
            <person name="Lara F."/>
            <person name="Lee S."/>
            <person name="Mata R."/>
            <person name="Mathew T."/>
            <person name="Moen C."/>
            <person name="Morales K."/>
            <person name="Munidasa M."/>
            <person name="Nazareth L."/>
            <person name="Ngo R."/>
            <person name="Nguyen L."/>
            <person name="Okwuonu G."/>
            <person name="Ongeri F."/>
            <person name="Patil S."/>
            <person name="Petrosino J."/>
            <person name="Pham C."/>
            <person name="Pham P."/>
            <person name="Pu L.-L."/>
            <person name="Puazo M."/>
            <person name="Raj R."/>
            <person name="Reid J."/>
            <person name="Rouhana J."/>
            <person name="Saada N."/>
            <person name="Shang Y."/>
            <person name="Simmons D."/>
            <person name="Thornton R."/>
            <person name="Warren J."/>
            <person name="Weissenberger G."/>
            <person name="Zhang J."/>
            <person name="Zhang L."/>
            <person name="Zhou C."/>
            <person name="Zhu D."/>
            <person name="Muzny D."/>
            <person name="Worley K."/>
            <person name="Gibbs R."/>
        </authorList>
    </citation>
    <scope>NUCLEOTIDE SEQUENCE [LARGE SCALE GENOMIC DNA]</scope>
    <source>
        <strain evidence="14 15">DSM 17361</strain>
    </source>
</reference>
<feature type="domain" description="Serine dehydratase-like alpha subunit" evidence="12">
    <location>
        <begin position="133"/>
        <end position="374"/>
    </location>
</feature>
<dbReference type="EC" id="4.3.1.17" evidence="4"/>
<evidence type="ECO:0000256" key="3">
    <source>
        <dbReference type="ARBA" id="ARBA00008636"/>
    </source>
</evidence>
<dbReference type="SUPFAM" id="SSF143548">
    <property type="entry name" value="Serine metabolism enzymes domain"/>
    <property type="match status" value="1"/>
</dbReference>
<evidence type="ECO:0000256" key="9">
    <source>
        <dbReference type="ARBA" id="ARBA00023014"/>
    </source>
</evidence>
<keyword evidence="10 14" id="KW-0456">Lyase</keyword>
<dbReference type="Pfam" id="PF03313">
    <property type="entry name" value="SDH_alpha"/>
    <property type="match status" value="1"/>
</dbReference>
<evidence type="ECO:0000313" key="14">
    <source>
        <dbReference type="EMBL" id="EFA44014.1"/>
    </source>
</evidence>
<feature type="domain" description="Serine dehydratase beta chain" evidence="13">
    <location>
        <begin position="1"/>
        <end position="48"/>
    </location>
</feature>
<keyword evidence="6" id="KW-0004">4Fe-4S</keyword>
<comment type="pathway">
    <text evidence="2">Carbohydrate biosynthesis; gluconeogenesis.</text>
</comment>
<dbReference type="GO" id="GO:0003941">
    <property type="term" value="F:L-serine ammonia-lyase activity"/>
    <property type="evidence" value="ECO:0007669"/>
    <property type="project" value="UniProtKB-EC"/>
</dbReference>
<evidence type="ECO:0000259" key="12">
    <source>
        <dbReference type="Pfam" id="PF03313"/>
    </source>
</evidence>
<dbReference type="GO" id="GO:0051539">
    <property type="term" value="F:4 iron, 4 sulfur cluster binding"/>
    <property type="evidence" value="ECO:0007669"/>
    <property type="project" value="UniProtKB-KW"/>
</dbReference>
<dbReference type="GO" id="GO:0006094">
    <property type="term" value="P:gluconeogenesis"/>
    <property type="evidence" value="ECO:0007669"/>
    <property type="project" value="UniProtKB-KW"/>
</dbReference>
<evidence type="ECO:0000256" key="11">
    <source>
        <dbReference type="ARBA" id="ARBA00049406"/>
    </source>
</evidence>
<dbReference type="Proteomes" id="UP000003160">
    <property type="component" value="Unassembled WGS sequence"/>
</dbReference>
<evidence type="ECO:0000256" key="5">
    <source>
        <dbReference type="ARBA" id="ARBA00022432"/>
    </source>
</evidence>
<keyword evidence="8" id="KW-0408">Iron</keyword>
<comment type="catalytic activity">
    <reaction evidence="11">
        <text>L-serine = pyruvate + NH4(+)</text>
        <dbReference type="Rhea" id="RHEA:19169"/>
        <dbReference type="ChEBI" id="CHEBI:15361"/>
        <dbReference type="ChEBI" id="CHEBI:28938"/>
        <dbReference type="ChEBI" id="CHEBI:33384"/>
        <dbReference type="EC" id="4.3.1.17"/>
    </reaction>
</comment>
<evidence type="ECO:0000259" key="13">
    <source>
        <dbReference type="Pfam" id="PF03315"/>
    </source>
</evidence>
<evidence type="ECO:0000313" key="15">
    <source>
        <dbReference type="Proteomes" id="UP000003160"/>
    </source>
</evidence>
<comment type="caution">
    <text evidence="14">The sequence shown here is derived from an EMBL/GenBank/DDBJ whole genome shotgun (WGS) entry which is preliminary data.</text>
</comment>
<dbReference type="PANTHER" id="PTHR30182:SF1">
    <property type="entry name" value="L-SERINE DEHYDRATASE 1"/>
    <property type="match status" value="1"/>
</dbReference>
<protein>
    <recommendedName>
        <fullName evidence="4">L-serine ammonia-lyase</fullName>
        <ecNumber evidence="4">4.3.1.17</ecNumber>
    </recommendedName>
</protein>
<dbReference type="Pfam" id="PF03315">
    <property type="entry name" value="SDH_beta"/>
    <property type="match status" value="1"/>
</dbReference>
<dbReference type="InterPro" id="IPR029009">
    <property type="entry name" value="ASB_dom_sf"/>
</dbReference>
<dbReference type="eggNOG" id="COG1760">
    <property type="taxonomic scope" value="Bacteria"/>
</dbReference>
<dbReference type="InterPro" id="IPR005130">
    <property type="entry name" value="Ser_deHydtase-like_asu"/>
</dbReference>
<keyword evidence="7" id="KW-0479">Metal-binding</keyword>
<name>D1PX54_9BACT</name>
<dbReference type="HOGENOM" id="CLU_022305_0_1_10"/>
<dbReference type="AlphaFoldDB" id="D1PX54"/>
<comment type="cofactor">
    <cofactor evidence="1">
        <name>[4Fe-4S] cluster</name>
        <dbReference type="ChEBI" id="CHEBI:49883"/>
    </cofactor>
</comment>
<evidence type="ECO:0000256" key="4">
    <source>
        <dbReference type="ARBA" id="ARBA00012093"/>
    </source>
</evidence>
<evidence type="ECO:0000256" key="6">
    <source>
        <dbReference type="ARBA" id="ARBA00022485"/>
    </source>
</evidence>
<keyword evidence="9" id="KW-0411">Iron-sulfur</keyword>
<comment type="similarity">
    <text evidence="3">Belongs to the iron-sulfur dependent L-serine dehydratase family.</text>
</comment>
<dbReference type="InterPro" id="IPR005131">
    <property type="entry name" value="Ser_deHydtase_bsu"/>
</dbReference>
<evidence type="ECO:0000256" key="10">
    <source>
        <dbReference type="ARBA" id="ARBA00023239"/>
    </source>
</evidence>
<keyword evidence="15" id="KW-1185">Reference proteome</keyword>
<sequence length="386" mass="41633">MGPQKAAQFYLAKHPEAKSFRVTLYGSLAATGKGHMTDVAINEVLSPTAPVDIVWKPNEFLEFHPNAMMFETDKGAPWTVYSVGGGAISEGLNPTGLLPIGKDIYDLTYLEDIQNWCDTYGRTYWEYVDKCEDPSIWDYLQEIWEAMQAAVERGLEGDGVLPGPLNLQRKAPTYYIKARGYKQSLQTRGLVYAYALAVSEENASGGTIVTAPTCGACGVIPSVLYHLSRGHGFSDRKICHALATAGLIGNIVKENASISGADVGCQGEVGVACAMASAAACQLFGGSPSQIEYAAEMGLEHHLGMTCDPICGLVQIPCIERNAFAATRALDANLYASFSDGKHRVKFDRVVQVMKQTGHDIPSLYKETSEGGLAKGGEFCFSCDQL</sequence>
<keyword evidence="5" id="KW-0312">Gluconeogenesis</keyword>
<proteinExistence type="inferred from homology"/>
<dbReference type="InterPro" id="IPR051318">
    <property type="entry name" value="Fe-S_L-Ser"/>
</dbReference>
<gene>
    <name evidence="14" type="primary">sda</name>
    <name evidence="14" type="ORF">HMPREF0645_1539</name>
</gene>
<dbReference type="GO" id="GO:0046872">
    <property type="term" value="F:metal ion binding"/>
    <property type="evidence" value="ECO:0007669"/>
    <property type="project" value="UniProtKB-KW"/>
</dbReference>
<dbReference type="EMBL" id="ACKS01000067">
    <property type="protein sequence ID" value="EFA44014.1"/>
    <property type="molecule type" value="Genomic_DNA"/>
</dbReference>
<evidence type="ECO:0000256" key="1">
    <source>
        <dbReference type="ARBA" id="ARBA00001966"/>
    </source>
</evidence>
<dbReference type="Gene3D" id="3.30.1330.90">
    <property type="entry name" value="D-3-phosphoglycerate dehydrogenase, domain 3"/>
    <property type="match status" value="1"/>
</dbReference>
<evidence type="ECO:0000256" key="7">
    <source>
        <dbReference type="ARBA" id="ARBA00022723"/>
    </source>
</evidence>
<accession>D1PX54</accession>